<feature type="compositionally biased region" description="Polar residues" evidence="1">
    <location>
        <begin position="25"/>
        <end position="38"/>
    </location>
</feature>
<dbReference type="PANTHER" id="PTHR34222:SF95">
    <property type="entry name" value="RRNA 2'-O-METHYLTRANSFERASE FIBRILLARIN-LIKE ISOFORM X1"/>
    <property type="match status" value="1"/>
</dbReference>
<dbReference type="PANTHER" id="PTHR34222">
    <property type="entry name" value="GAG_PRE-INTEGRS DOMAIN-CONTAINING PROTEIN"/>
    <property type="match status" value="1"/>
</dbReference>
<feature type="compositionally biased region" description="Polar residues" evidence="1">
    <location>
        <begin position="96"/>
        <end position="105"/>
    </location>
</feature>
<feature type="region of interest" description="Disordered" evidence="1">
    <location>
        <begin position="96"/>
        <end position="115"/>
    </location>
</feature>
<evidence type="ECO:0000313" key="2">
    <source>
        <dbReference type="EMBL" id="KAG6653806.1"/>
    </source>
</evidence>
<reference evidence="2" key="1">
    <citation type="submission" date="2020-12" db="EMBL/GenBank/DDBJ databases">
        <title>WGS assembly of Carya illinoinensis cv. Pawnee.</title>
        <authorList>
            <person name="Platts A."/>
            <person name="Shu S."/>
            <person name="Wright S."/>
            <person name="Barry K."/>
            <person name="Edger P."/>
            <person name="Pires J.C."/>
            <person name="Schmutz J."/>
        </authorList>
    </citation>
    <scope>NUCLEOTIDE SEQUENCE</scope>
    <source>
        <tissue evidence="2">Leaf</tissue>
    </source>
</reference>
<keyword evidence="3" id="KW-1185">Reference proteome</keyword>
<feature type="compositionally biased region" description="Low complexity" evidence="1">
    <location>
        <begin position="106"/>
        <end position="115"/>
    </location>
</feature>
<feature type="region of interest" description="Disordered" evidence="1">
    <location>
        <begin position="25"/>
        <end position="65"/>
    </location>
</feature>
<accession>A0A8T1QGT7</accession>
<evidence type="ECO:0000256" key="1">
    <source>
        <dbReference type="SAM" id="MobiDB-lite"/>
    </source>
</evidence>
<dbReference type="AlphaFoldDB" id="A0A8T1QGT7"/>
<name>A0A8T1QGT7_CARIL</name>
<organism evidence="2 3">
    <name type="scientific">Carya illinoinensis</name>
    <name type="common">Pecan</name>
    <dbReference type="NCBI Taxonomy" id="32201"/>
    <lineage>
        <taxon>Eukaryota</taxon>
        <taxon>Viridiplantae</taxon>
        <taxon>Streptophyta</taxon>
        <taxon>Embryophyta</taxon>
        <taxon>Tracheophyta</taxon>
        <taxon>Spermatophyta</taxon>
        <taxon>Magnoliopsida</taxon>
        <taxon>eudicotyledons</taxon>
        <taxon>Gunneridae</taxon>
        <taxon>Pentapetalae</taxon>
        <taxon>rosids</taxon>
        <taxon>fabids</taxon>
        <taxon>Fagales</taxon>
        <taxon>Juglandaceae</taxon>
        <taxon>Carya</taxon>
    </lineage>
</organism>
<proteinExistence type="predicted"/>
<protein>
    <submittedName>
        <fullName evidence="2">Uncharacterized protein</fullName>
    </submittedName>
</protein>
<dbReference type="Proteomes" id="UP000811609">
    <property type="component" value="Chromosome 5"/>
</dbReference>
<comment type="caution">
    <text evidence="2">The sequence shown here is derived from an EMBL/GenBank/DDBJ whole genome shotgun (WGS) entry which is preliminary data.</text>
</comment>
<sequence length="180" mass="19556">MRSQILASPQLPSFPDVFSRLQRATLSSDQSNERSALTASYVAPARRGGRSGRGARGGRDNHTRGREFRKCTHCGRTNHSVDYCWDLHGKPFGSANQATFQDDPQSTSSNRSSDMISISKDEYERFLGHTGASSSTATLTHSSIASTCLVSSIQGPWIIDSGANEHLTGSQDGEQNWYGA</sequence>
<gene>
    <name evidence="2" type="ORF">CIPAW_05G101700</name>
</gene>
<evidence type="ECO:0000313" key="3">
    <source>
        <dbReference type="Proteomes" id="UP000811609"/>
    </source>
</evidence>
<dbReference type="EMBL" id="CM031813">
    <property type="protein sequence ID" value="KAG6653806.1"/>
    <property type="molecule type" value="Genomic_DNA"/>
</dbReference>